<gene>
    <name evidence="2" type="ORF">Ctaglu_43620</name>
</gene>
<feature type="transmembrane region" description="Helical" evidence="1">
    <location>
        <begin position="76"/>
        <end position="93"/>
    </location>
</feature>
<sequence length="119" mass="13576">MVKTIKKISCMFIMLFLVFVVFILMAQKFDWSVDSAVIPFFLIIFILTASCMLIVSISGILEIISKDGKKSFCKKIIKKWLFFFVVLYVAAFLKNDVNILIVLGSSVAFAILSYYYTAK</sequence>
<dbReference type="RefSeq" id="WP_125005664.1">
    <property type="nucleotide sequence ID" value="NZ_BHYK01000040.1"/>
</dbReference>
<evidence type="ECO:0000313" key="3">
    <source>
        <dbReference type="Proteomes" id="UP000287872"/>
    </source>
</evidence>
<feature type="transmembrane region" description="Helical" evidence="1">
    <location>
        <begin position="7"/>
        <end position="26"/>
    </location>
</feature>
<name>A0A401UT57_9CLOT</name>
<evidence type="ECO:0000313" key="2">
    <source>
        <dbReference type="EMBL" id="GCD12739.1"/>
    </source>
</evidence>
<feature type="transmembrane region" description="Helical" evidence="1">
    <location>
        <begin position="99"/>
        <end position="117"/>
    </location>
</feature>
<dbReference type="AlphaFoldDB" id="A0A401UT57"/>
<keyword evidence="3" id="KW-1185">Reference proteome</keyword>
<evidence type="ECO:0000256" key="1">
    <source>
        <dbReference type="SAM" id="Phobius"/>
    </source>
</evidence>
<accession>A0A401UT57</accession>
<keyword evidence="1" id="KW-1133">Transmembrane helix</keyword>
<proteinExistence type="predicted"/>
<dbReference type="Proteomes" id="UP000287872">
    <property type="component" value="Unassembled WGS sequence"/>
</dbReference>
<organism evidence="2 3">
    <name type="scientific">Clostridium tagluense</name>
    <dbReference type="NCBI Taxonomy" id="360422"/>
    <lineage>
        <taxon>Bacteria</taxon>
        <taxon>Bacillati</taxon>
        <taxon>Bacillota</taxon>
        <taxon>Clostridia</taxon>
        <taxon>Eubacteriales</taxon>
        <taxon>Clostridiaceae</taxon>
        <taxon>Clostridium</taxon>
    </lineage>
</organism>
<reference evidence="2 3" key="1">
    <citation type="submission" date="2018-11" db="EMBL/GenBank/DDBJ databases">
        <title>Genome sequencing and assembly of Clostridium tagluense strain A121.</title>
        <authorList>
            <person name="Murakami T."/>
            <person name="Segawa T."/>
            <person name="Shcherbakova V.A."/>
            <person name="Mori H."/>
            <person name="Yoshimura Y."/>
        </authorList>
    </citation>
    <scope>NUCLEOTIDE SEQUENCE [LARGE SCALE GENOMIC DNA]</scope>
    <source>
        <strain evidence="2 3">A121</strain>
    </source>
</reference>
<comment type="caution">
    <text evidence="2">The sequence shown here is derived from an EMBL/GenBank/DDBJ whole genome shotgun (WGS) entry which is preliminary data.</text>
</comment>
<keyword evidence="1" id="KW-0472">Membrane</keyword>
<keyword evidence="1" id="KW-0812">Transmembrane</keyword>
<protein>
    <submittedName>
        <fullName evidence="2">Uncharacterized protein</fullName>
    </submittedName>
</protein>
<feature type="transmembrane region" description="Helical" evidence="1">
    <location>
        <begin position="38"/>
        <end position="64"/>
    </location>
</feature>
<dbReference type="EMBL" id="BHYK01000040">
    <property type="protein sequence ID" value="GCD12739.1"/>
    <property type="molecule type" value="Genomic_DNA"/>
</dbReference>